<evidence type="ECO:0000256" key="4">
    <source>
        <dbReference type="ARBA" id="ARBA00022723"/>
    </source>
</evidence>
<name>W0LF65_9GAMM</name>
<dbReference type="InterPro" id="IPR030048">
    <property type="entry name" value="SurE"/>
</dbReference>
<keyword evidence="4" id="KW-0479">Metal-binding</keyword>
<evidence type="ECO:0000313" key="9">
    <source>
        <dbReference type="Proteomes" id="UP000019030"/>
    </source>
</evidence>
<dbReference type="GO" id="GO:0046872">
    <property type="term" value="F:metal ion binding"/>
    <property type="evidence" value="ECO:0007669"/>
    <property type="project" value="UniProtKB-KW"/>
</dbReference>
<comment type="catalytic activity">
    <reaction evidence="1">
        <text>a ribonucleoside 5'-phosphate + H2O = a ribonucleoside + phosphate</text>
        <dbReference type="Rhea" id="RHEA:12484"/>
        <dbReference type="ChEBI" id="CHEBI:15377"/>
        <dbReference type="ChEBI" id="CHEBI:18254"/>
        <dbReference type="ChEBI" id="CHEBI:43474"/>
        <dbReference type="ChEBI" id="CHEBI:58043"/>
        <dbReference type="EC" id="3.1.3.5"/>
    </reaction>
</comment>
<evidence type="ECO:0000256" key="2">
    <source>
        <dbReference type="ARBA" id="ARBA00011062"/>
    </source>
</evidence>
<feature type="signal peptide" evidence="6">
    <location>
        <begin position="1"/>
        <end position="21"/>
    </location>
</feature>
<dbReference type="HOGENOM" id="CLU_045192_1_2_6"/>
<dbReference type="Gene3D" id="3.40.1210.10">
    <property type="entry name" value="Survival protein SurE-like phosphatase/nucleotidase"/>
    <property type="match status" value="1"/>
</dbReference>
<dbReference type="GO" id="GO:0008253">
    <property type="term" value="F:5'-nucleotidase activity"/>
    <property type="evidence" value="ECO:0007669"/>
    <property type="project" value="UniProtKB-EC"/>
</dbReference>
<dbReference type="NCBIfam" id="TIGR00087">
    <property type="entry name" value="surE"/>
    <property type="match status" value="1"/>
</dbReference>
<reference evidence="8 9" key="1">
    <citation type="submission" date="2014-01" db="EMBL/GenBank/DDBJ databases">
        <title>Isolation of Serratia multitudinisentens RB-25 from Ex-Landfill site.</title>
        <authorList>
            <person name="Robson E.H.J."/>
        </authorList>
    </citation>
    <scope>NUCLEOTIDE SEQUENCE [LARGE SCALE GENOMIC DNA]</scope>
    <source>
        <strain evidence="8 9">RB-25</strain>
    </source>
</reference>
<keyword evidence="5" id="KW-0378">Hydrolase</keyword>
<evidence type="ECO:0000313" key="8">
    <source>
        <dbReference type="EMBL" id="AHG21034.1"/>
    </source>
</evidence>
<evidence type="ECO:0000256" key="3">
    <source>
        <dbReference type="ARBA" id="ARBA00012643"/>
    </source>
</evidence>
<dbReference type="InterPro" id="IPR036523">
    <property type="entry name" value="SurE-like_sf"/>
</dbReference>
<evidence type="ECO:0000256" key="6">
    <source>
        <dbReference type="SAM" id="SignalP"/>
    </source>
</evidence>
<dbReference type="InterPro" id="IPR002828">
    <property type="entry name" value="SurE-like_Pase/nucleotidase"/>
</dbReference>
<evidence type="ECO:0000259" key="7">
    <source>
        <dbReference type="Pfam" id="PF01975"/>
    </source>
</evidence>
<evidence type="ECO:0000256" key="1">
    <source>
        <dbReference type="ARBA" id="ARBA00000815"/>
    </source>
</evidence>
<feature type="domain" description="Survival protein SurE-like phosphatase/nucleotidase" evidence="7">
    <location>
        <begin position="28"/>
        <end position="220"/>
    </location>
</feature>
<dbReference type="PANTHER" id="PTHR30457">
    <property type="entry name" value="5'-NUCLEOTIDASE SURE"/>
    <property type="match status" value="1"/>
</dbReference>
<dbReference type="EMBL" id="CP007044">
    <property type="protein sequence ID" value="AHG21034.1"/>
    <property type="molecule type" value="Genomic_DNA"/>
</dbReference>
<comment type="similarity">
    <text evidence="2">Belongs to the SurE nucleotidase family.</text>
</comment>
<proteinExistence type="inferred from homology"/>
<gene>
    <name evidence="8" type="ORF">Z042_16565</name>
</gene>
<feature type="chain" id="PRO_5004792204" description="5'-nucleotidase" evidence="6">
    <location>
        <begin position="22"/>
        <end position="299"/>
    </location>
</feature>
<dbReference type="eggNOG" id="COG0496">
    <property type="taxonomic scope" value="Bacteria"/>
</dbReference>
<protein>
    <recommendedName>
        <fullName evidence="3">5'-nucleotidase</fullName>
        <ecNumber evidence="3">3.1.3.5</ecNumber>
    </recommendedName>
</protein>
<evidence type="ECO:0000256" key="5">
    <source>
        <dbReference type="ARBA" id="ARBA00022801"/>
    </source>
</evidence>
<dbReference type="SUPFAM" id="SSF64167">
    <property type="entry name" value="SurE-like"/>
    <property type="match status" value="1"/>
</dbReference>
<keyword evidence="6" id="KW-0732">Signal</keyword>
<reference evidence="8 9" key="2">
    <citation type="submission" date="2015-03" db="EMBL/GenBank/DDBJ databases">
        <authorList>
            <person name="Chan K.-G."/>
        </authorList>
    </citation>
    <scope>NUCLEOTIDE SEQUENCE [LARGE SCALE GENOMIC DNA]</scope>
    <source>
        <strain evidence="8 9">RB-25</strain>
    </source>
</reference>
<accession>W0LF65</accession>
<dbReference type="KEGG" id="sfo:Z042_16565"/>
<organism evidence="8 9">
    <name type="scientific">Chania multitudinisentens RB-25</name>
    <dbReference type="NCBI Taxonomy" id="1441930"/>
    <lineage>
        <taxon>Bacteria</taxon>
        <taxon>Pseudomonadati</taxon>
        <taxon>Pseudomonadota</taxon>
        <taxon>Gammaproteobacteria</taxon>
        <taxon>Enterobacterales</taxon>
        <taxon>Yersiniaceae</taxon>
        <taxon>Chania</taxon>
    </lineage>
</organism>
<dbReference type="Pfam" id="PF01975">
    <property type="entry name" value="SurE"/>
    <property type="match status" value="1"/>
</dbReference>
<dbReference type="EC" id="3.1.3.5" evidence="3"/>
<keyword evidence="9" id="KW-1185">Reference proteome</keyword>
<dbReference type="PATRIC" id="fig|1441930.4.peg.3267"/>
<dbReference type="OrthoDB" id="9780815at2"/>
<sequence>MKKILTLSALLLAMTATSTFAAERPMRILIVNDDGCEAYGTVSLREKLEKKGYDVWISAPSNNQSGIGSAITMKKEPFEYKKLGDKHYCFPGTPADSLDFGLLGFMRDNPPDLVISGVNDGPNTGVAQVNSGTVGAAARAVRYGYPAIAASIGWNTDELAKFKGFPSTKKYWPDSVDYVVDMVDVLAKNWQPGQEILPKGTGLSINYPAYPKNEIKGVKYIINENFPYPQHSYKMLPDNKTIQVLNPEVLKVDTRDTDTGWLHQRYITYTIIDASWNAEQFESAYKQRLNDPRLLKMAQ</sequence>
<dbReference type="AlphaFoldDB" id="W0LF65"/>
<dbReference type="STRING" id="1441930.Z042_16565"/>
<dbReference type="RefSeq" id="WP_024912135.1">
    <property type="nucleotide sequence ID" value="NZ_CP007044.2"/>
</dbReference>
<dbReference type="Proteomes" id="UP000019030">
    <property type="component" value="Chromosome"/>
</dbReference>
<dbReference type="PANTHER" id="PTHR30457:SF0">
    <property type="entry name" value="PHOSPHATASE, PUTATIVE (AFU_ORTHOLOGUE AFUA_4G01070)-RELATED"/>
    <property type="match status" value="1"/>
</dbReference>